<evidence type="ECO:0000256" key="1">
    <source>
        <dbReference type="ARBA" id="ARBA00029354"/>
    </source>
</evidence>
<protein>
    <submittedName>
        <fullName evidence="3">Holliday junction resolvase</fullName>
    </submittedName>
</protein>
<gene>
    <name evidence="2" type="ORF">J9259_05135</name>
    <name evidence="3" type="ORF">KIY12_05690</name>
</gene>
<comment type="catalytic activity">
    <reaction evidence="1">
        <text>Endonucleolytic cleavage at a junction such as a reciprocal single-stranded crossover between two homologous DNA duplexes (Holliday junction).</text>
        <dbReference type="EC" id="3.1.21.10"/>
    </reaction>
</comment>
<name>A0A8J8CHR2_9ARCH</name>
<dbReference type="GO" id="GO:0008821">
    <property type="term" value="F:crossover junction DNA endonuclease activity"/>
    <property type="evidence" value="ECO:0007669"/>
    <property type="project" value="UniProtKB-EC"/>
</dbReference>
<accession>A0A8J8CHR2</accession>
<dbReference type="SUPFAM" id="SSF52980">
    <property type="entry name" value="Restriction endonuclease-like"/>
    <property type="match status" value="1"/>
</dbReference>
<comment type="caution">
    <text evidence="3">The sequence shown here is derived from an EMBL/GenBank/DDBJ whole genome shotgun (WGS) entry which is preliminary data.</text>
</comment>
<evidence type="ECO:0000313" key="3">
    <source>
        <dbReference type="EMBL" id="MBX8644198.1"/>
    </source>
</evidence>
<dbReference type="EMBL" id="JAGVSJ010000010">
    <property type="protein sequence ID" value="MBX8631886.1"/>
    <property type="molecule type" value="Genomic_DNA"/>
</dbReference>
<reference evidence="3" key="1">
    <citation type="submission" date="2021-05" db="EMBL/GenBank/DDBJ databases">
        <title>Genomic insights into ecological role and evolution of a novel Thermoplasmata order Candidatus Sysuiplasmatales.</title>
        <authorList>
            <person name="Yuan Y."/>
        </authorList>
    </citation>
    <scope>NUCLEOTIDE SEQUENCE</scope>
    <source>
        <strain evidence="3">TUT19-bin139</strain>
        <strain evidence="2">YP2-bin.285</strain>
    </source>
</reference>
<dbReference type="Proteomes" id="UP000750197">
    <property type="component" value="Unassembled WGS sequence"/>
</dbReference>
<dbReference type="InterPro" id="IPR011856">
    <property type="entry name" value="tRNA_endonuc-like_dom_sf"/>
</dbReference>
<evidence type="ECO:0000313" key="4">
    <source>
        <dbReference type="Proteomes" id="UP000750197"/>
    </source>
</evidence>
<organism evidence="3 4">
    <name type="scientific">Candidatus Sysuiplasma superficiale</name>
    <dbReference type="NCBI Taxonomy" id="2823368"/>
    <lineage>
        <taxon>Archaea</taxon>
        <taxon>Methanobacteriati</taxon>
        <taxon>Thermoplasmatota</taxon>
        <taxon>Thermoplasmata</taxon>
        <taxon>Candidatus Sysuiplasmatales</taxon>
        <taxon>Candidatus Sysuiplasmataceae</taxon>
        <taxon>Candidatus Sysuiplasma</taxon>
    </lineage>
</organism>
<dbReference type="Gene3D" id="3.40.1350.10">
    <property type="match status" value="1"/>
</dbReference>
<dbReference type="GO" id="GO:0003676">
    <property type="term" value="F:nucleic acid binding"/>
    <property type="evidence" value="ECO:0007669"/>
    <property type="project" value="InterPro"/>
</dbReference>
<evidence type="ECO:0000313" key="2">
    <source>
        <dbReference type="EMBL" id="MBX8631886.1"/>
    </source>
</evidence>
<dbReference type="InterPro" id="IPR002732">
    <property type="entry name" value="Hjc"/>
</dbReference>
<dbReference type="Pfam" id="PF01870">
    <property type="entry name" value="Hjc"/>
    <property type="match status" value="1"/>
</dbReference>
<dbReference type="InterPro" id="IPR011335">
    <property type="entry name" value="Restrct_endonuc-II-like"/>
</dbReference>
<dbReference type="Proteomes" id="UP000716004">
    <property type="component" value="Unassembled WGS sequence"/>
</dbReference>
<dbReference type="EMBL" id="JAHEAC010000044">
    <property type="protein sequence ID" value="MBX8644198.1"/>
    <property type="molecule type" value="Genomic_DNA"/>
</dbReference>
<sequence>MGDIYERELKGILGGEAKFIERVSRSLSSSEREAYSILRRKHFLVVKAGGSFGIDLIAVRGNFAFPIEVKSSSSDVFRFSRSEKLASQADRMMEVCEQSSLLPTYAYRLKNAETDPWRLFTIRKTPDGLTGIQALLFRKLPKVGTTQEGNGIMKWSEGMKLSSFIEYFSEIM</sequence>
<proteinExistence type="predicted"/>
<dbReference type="AlphaFoldDB" id="A0A8J8CHR2"/>